<dbReference type="GO" id="GO:0005829">
    <property type="term" value="C:cytosol"/>
    <property type="evidence" value="ECO:0007669"/>
    <property type="project" value="TreeGrafter"/>
</dbReference>
<evidence type="ECO:0000259" key="5">
    <source>
        <dbReference type="Pfam" id="PF00551"/>
    </source>
</evidence>
<dbReference type="GO" id="GO:0004644">
    <property type="term" value="F:phosphoribosylglycinamide formyltransferase activity"/>
    <property type="evidence" value="ECO:0007669"/>
    <property type="project" value="UniProtKB-UniRule"/>
</dbReference>
<feature type="binding site" evidence="4">
    <location>
        <position position="66"/>
    </location>
    <ligand>
        <name>(6R)-10-formyltetrahydrofolate</name>
        <dbReference type="ChEBI" id="CHEBI:195366"/>
    </ligand>
</feature>
<comment type="similarity">
    <text evidence="4">Belongs to the GART family.</text>
</comment>
<evidence type="ECO:0000256" key="4">
    <source>
        <dbReference type="HAMAP-Rule" id="MF_01930"/>
    </source>
</evidence>
<reference evidence="6 7" key="1">
    <citation type="submission" date="2015-03" db="EMBL/GenBank/DDBJ databases">
        <title>Genome Assembly of Staphylococcus cohnii subsp. cohnii strain G22B2.</title>
        <authorList>
            <person name="Nair G."/>
            <person name="Kaur G."/>
            <person name="Khatri I."/>
            <person name="Singh N.K."/>
            <person name="Sathyabama S."/>
            <person name="Maurya S.K."/>
            <person name="Subramanian S."/>
            <person name="Agrewala J.N."/>
            <person name="Mayilraj S."/>
        </authorList>
    </citation>
    <scope>NUCLEOTIDE SEQUENCE [LARGE SCALE GENOMIC DNA]</scope>
    <source>
        <strain evidence="6 7">G22B2</strain>
    </source>
</reference>
<evidence type="ECO:0000256" key="3">
    <source>
        <dbReference type="ARBA" id="ARBA00022755"/>
    </source>
</evidence>
<feature type="site" description="Raises pKa of active site His" evidence="4">
    <location>
        <position position="146"/>
    </location>
</feature>
<dbReference type="EMBL" id="LAKJ01000016">
    <property type="protein sequence ID" value="KKI63370.1"/>
    <property type="molecule type" value="Genomic_DNA"/>
</dbReference>
<evidence type="ECO:0000256" key="1">
    <source>
        <dbReference type="ARBA" id="ARBA00005054"/>
    </source>
</evidence>
<dbReference type="Gene3D" id="3.40.50.170">
    <property type="entry name" value="Formyl transferase, N-terminal domain"/>
    <property type="match status" value="1"/>
</dbReference>
<dbReference type="HAMAP" id="MF_01930">
    <property type="entry name" value="PurN"/>
    <property type="match status" value="1"/>
</dbReference>
<evidence type="ECO:0000256" key="2">
    <source>
        <dbReference type="ARBA" id="ARBA00022679"/>
    </source>
</evidence>
<dbReference type="PANTHER" id="PTHR43369:SF2">
    <property type="entry name" value="PHOSPHORIBOSYLGLYCINAMIDE FORMYLTRANSFERASE"/>
    <property type="match status" value="1"/>
</dbReference>
<dbReference type="PANTHER" id="PTHR43369">
    <property type="entry name" value="PHOSPHORIBOSYLGLYCINAMIDE FORMYLTRANSFERASE"/>
    <property type="match status" value="1"/>
</dbReference>
<feature type="binding site" evidence="4">
    <location>
        <position position="108"/>
    </location>
    <ligand>
        <name>(6R)-10-formyltetrahydrofolate</name>
        <dbReference type="ChEBI" id="CHEBI:195366"/>
    </ligand>
</feature>
<dbReference type="InterPro" id="IPR004607">
    <property type="entry name" value="GART"/>
</dbReference>
<comment type="pathway">
    <text evidence="1 4">Purine metabolism; IMP biosynthesis via de novo pathway; N(2)-formyl-N(1)-(5-phospho-D-ribosyl)glycinamide from N(1)-(5-phospho-D-ribosyl)glycinamide (10-formyl THF route): step 1/1.</text>
</comment>
<comment type="function">
    <text evidence="4">Catalyzes the transfer of a formyl group from 10-formyltetrahydrofolate to 5-phospho-ribosyl-glycinamide (GAR), producing 5-phospho-ribosyl-N-formylglycinamide (FGAR) and tetrahydrofolate.</text>
</comment>
<dbReference type="NCBIfam" id="TIGR00639">
    <property type="entry name" value="PurN"/>
    <property type="match status" value="1"/>
</dbReference>
<accession>A0A0M2NZH8</accession>
<dbReference type="Pfam" id="PF00551">
    <property type="entry name" value="Formyl_trans_N"/>
    <property type="match status" value="1"/>
</dbReference>
<dbReference type="GO" id="GO:0006189">
    <property type="term" value="P:'de novo' IMP biosynthetic process"/>
    <property type="evidence" value="ECO:0007669"/>
    <property type="project" value="UniProtKB-UniRule"/>
</dbReference>
<comment type="caution">
    <text evidence="6">The sequence shown here is derived from an EMBL/GenBank/DDBJ whole genome shotgun (WGS) entry which is preliminary data.</text>
</comment>
<evidence type="ECO:0000313" key="6">
    <source>
        <dbReference type="EMBL" id="KKI63370.1"/>
    </source>
</evidence>
<dbReference type="UniPathway" id="UPA00074">
    <property type="reaction ID" value="UER00126"/>
</dbReference>
<feature type="binding site" evidence="4">
    <location>
        <begin position="91"/>
        <end position="94"/>
    </location>
    <ligand>
        <name>(6R)-10-formyltetrahydrofolate</name>
        <dbReference type="ChEBI" id="CHEBI:195366"/>
    </ligand>
</feature>
<feature type="domain" description="Formyl transferase N-terminal" evidence="5">
    <location>
        <begin position="3"/>
        <end position="183"/>
    </location>
</feature>
<feature type="binding site" evidence="4">
    <location>
        <begin position="12"/>
        <end position="14"/>
    </location>
    <ligand>
        <name>N(1)-(5-phospho-beta-D-ribosyl)glycinamide</name>
        <dbReference type="ChEBI" id="CHEBI:143788"/>
    </ligand>
</feature>
<proteinExistence type="inferred from homology"/>
<dbReference type="InterPro" id="IPR002376">
    <property type="entry name" value="Formyl_transf_N"/>
</dbReference>
<dbReference type="GeneID" id="58097911"/>
<feature type="active site" description="Proton donor" evidence="4">
    <location>
        <position position="110"/>
    </location>
</feature>
<name>A0A0M2NZH8_STACC</name>
<protein>
    <recommendedName>
        <fullName evidence="4">Phosphoribosylglycinamide formyltransferase</fullName>
        <ecNumber evidence="4">2.1.2.2</ecNumber>
    </recommendedName>
    <alternativeName>
        <fullName evidence="4">5'-phosphoribosylglycinamide transformylase</fullName>
    </alternativeName>
    <alternativeName>
        <fullName evidence="4">GAR transformylase</fullName>
        <shortName evidence="4">GART</shortName>
    </alternativeName>
</protein>
<keyword evidence="2 4" id="KW-0808">Transferase</keyword>
<comment type="catalytic activity">
    <reaction evidence="4">
        <text>N(1)-(5-phospho-beta-D-ribosyl)glycinamide + (6R)-10-formyltetrahydrofolate = N(2)-formyl-N(1)-(5-phospho-beta-D-ribosyl)glycinamide + (6S)-5,6,7,8-tetrahydrofolate + H(+)</text>
        <dbReference type="Rhea" id="RHEA:15053"/>
        <dbReference type="ChEBI" id="CHEBI:15378"/>
        <dbReference type="ChEBI" id="CHEBI:57453"/>
        <dbReference type="ChEBI" id="CHEBI:143788"/>
        <dbReference type="ChEBI" id="CHEBI:147286"/>
        <dbReference type="ChEBI" id="CHEBI:195366"/>
        <dbReference type="EC" id="2.1.2.2"/>
    </reaction>
</comment>
<dbReference type="Proteomes" id="UP000034455">
    <property type="component" value="Unassembled WGS sequence"/>
</dbReference>
<dbReference type="AlphaFoldDB" id="A0A0M2NZH8"/>
<keyword evidence="3 4" id="KW-0658">Purine biosynthesis</keyword>
<sequence>MTKIAIFASGSGSNFESIMSQIEAGNLPQIEVTALYTDQVNAYCIERARKYQLDVHINELKNFDSKADYERKIIEWLTTEKVEWIILAGYMKLIGENILNAYQKRIINIHPSLLPKYRGKDAIGQALNSGDNITGTTVHFVDSGMDTGEIIEQRTCEIKPDDTKERLEERIKAIEHELYPEVISKIIQ</sequence>
<dbReference type="CDD" id="cd08645">
    <property type="entry name" value="FMT_core_GART"/>
    <property type="match status" value="1"/>
</dbReference>
<organism evidence="6 7">
    <name type="scientific">Staphylococcus cohnii subsp. cohnii</name>
    <dbReference type="NCBI Taxonomy" id="74704"/>
    <lineage>
        <taxon>Bacteria</taxon>
        <taxon>Bacillati</taxon>
        <taxon>Bacillota</taxon>
        <taxon>Bacilli</taxon>
        <taxon>Bacillales</taxon>
        <taxon>Staphylococcaceae</taxon>
        <taxon>Staphylococcus</taxon>
        <taxon>Staphylococcus cohnii species complex</taxon>
    </lineage>
</organism>
<dbReference type="InterPro" id="IPR036477">
    <property type="entry name" value="Formyl_transf_N_sf"/>
</dbReference>
<dbReference type="PATRIC" id="fig|74704.6.peg.941"/>
<dbReference type="EC" id="2.1.2.2" evidence="4"/>
<dbReference type="SUPFAM" id="SSF53328">
    <property type="entry name" value="Formyltransferase"/>
    <property type="match status" value="1"/>
</dbReference>
<dbReference type="RefSeq" id="WP_019468136.1">
    <property type="nucleotide sequence ID" value="NZ_BKAS01000003.1"/>
</dbReference>
<evidence type="ECO:0000313" key="7">
    <source>
        <dbReference type="Proteomes" id="UP000034455"/>
    </source>
</evidence>
<gene>
    <name evidence="4" type="primary">purN</name>
    <name evidence="6" type="ORF">UF66_0919</name>
</gene>